<dbReference type="EMBL" id="JAVHJS010000013">
    <property type="protein sequence ID" value="KAK2838434.1"/>
    <property type="molecule type" value="Genomic_DNA"/>
</dbReference>
<organism evidence="2 3">
    <name type="scientific">Tachysurus vachellii</name>
    <name type="common">Darkbarbel catfish</name>
    <name type="synonym">Pelteobagrus vachellii</name>
    <dbReference type="NCBI Taxonomy" id="175792"/>
    <lineage>
        <taxon>Eukaryota</taxon>
        <taxon>Metazoa</taxon>
        <taxon>Chordata</taxon>
        <taxon>Craniata</taxon>
        <taxon>Vertebrata</taxon>
        <taxon>Euteleostomi</taxon>
        <taxon>Actinopterygii</taxon>
        <taxon>Neopterygii</taxon>
        <taxon>Teleostei</taxon>
        <taxon>Ostariophysi</taxon>
        <taxon>Siluriformes</taxon>
        <taxon>Bagridae</taxon>
        <taxon>Tachysurus</taxon>
    </lineage>
</organism>
<gene>
    <name evidence="2" type="ORF">Q7C36_013248</name>
</gene>
<evidence type="ECO:0000313" key="2">
    <source>
        <dbReference type="EMBL" id="KAK2838434.1"/>
    </source>
</evidence>
<protein>
    <submittedName>
        <fullName evidence="2">Uncharacterized protein</fullName>
    </submittedName>
</protein>
<evidence type="ECO:0000256" key="1">
    <source>
        <dbReference type="SAM" id="MobiDB-lite"/>
    </source>
</evidence>
<keyword evidence="3" id="KW-1185">Reference proteome</keyword>
<comment type="caution">
    <text evidence="2">The sequence shown here is derived from an EMBL/GenBank/DDBJ whole genome shotgun (WGS) entry which is preliminary data.</text>
</comment>
<dbReference type="Proteomes" id="UP001187315">
    <property type="component" value="Unassembled WGS sequence"/>
</dbReference>
<accession>A0AA88MKD4</accession>
<dbReference type="AlphaFoldDB" id="A0AA88MKD4"/>
<proteinExistence type="predicted"/>
<feature type="region of interest" description="Disordered" evidence="1">
    <location>
        <begin position="106"/>
        <end position="131"/>
    </location>
</feature>
<sequence>MPQHRHSLQACSSYPGKSAALCPKISHAERGQAAEGLLVEVGSAYGASVPIIYTHLQQHSFQLLLPCCISGTRLNSAQPAVHQSGRDARTTTRTFIITTARTRTTVYARSTTSTSRHREESGQEESQIWMR</sequence>
<evidence type="ECO:0000313" key="3">
    <source>
        <dbReference type="Proteomes" id="UP001187315"/>
    </source>
</evidence>
<reference evidence="2" key="1">
    <citation type="submission" date="2023-08" db="EMBL/GenBank/DDBJ databases">
        <title>Pelteobagrus vachellii genome.</title>
        <authorList>
            <person name="Liu H."/>
        </authorList>
    </citation>
    <scope>NUCLEOTIDE SEQUENCE</scope>
    <source>
        <strain evidence="2">PRFRI_2022a</strain>
        <tissue evidence="2">Muscle</tissue>
    </source>
</reference>
<name>A0AA88MKD4_TACVA</name>